<protein>
    <recommendedName>
        <fullName evidence="5">DNA repair ATPase</fullName>
    </recommendedName>
</protein>
<keyword evidence="4" id="KW-1185">Reference proteome</keyword>
<dbReference type="PROSITE" id="PS51257">
    <property type="entry name" value="PROKAR_LIPOPROTEIN"/>
    <property type="match status" value="1"/>
</dbReference>
<dbReference type="AlphaFoldDB" id="A0A1P9WUJ9"/>
<feature type="chain" id="PRO_5012185109" description="DNA repair ATPase" evidence="2">
    <location>
        <begin position="26"/>
        <end position="229"/>
    </location>
</feature>
<dbReference type="STRING" id="1178516.AWR27_06840"/>
<sequence>MKPVHYYVSVLSLSCFLFASVAALAQTVYAGETTVDKVPLKGLNLTLSGDGRQIEKDWENQLRTYGRLTESRGTYRVTNADIAAVSPEPINLVSTVKSSRSSITIFASFDLGSGNFVTPGGTGYNAAEQLLKDFASKTLFAQEVRVAEDGFDEAQKAHQRMVKKGEQLQRDIEANAKEKDRLLKRIDENAKELEQLLKDVETNKGEQTNALTELENRKKNVEAVKAKRQ</sequence>
<feature type="signal peptide" evidence="2">
    <location>
        <begin position="1"/>
        <end position="25"/>
    </location>
</feature>
<reference evidence="3 4" key="1">
    <citation type="submission" date="2016-01" db="EMBL/GenBank/DDBJ databases">
        <authorList>
            <person name="Oliw E.H."/>
        </authorList>
    </citation>
    <scope>NUCLEOTIDE SEQUENCE [LARGE SCALE GENOMIC DNA]</scope>
    <source>
        <strain evidence="3 4">DY10</strain>
    </source>
</reference>
<proteinExistence type="predicted"/>
<gene>
    <name evidence="3" type="ORF">AWR27_06840</name>
</gene>
<evidence type="ECO:0000313" key="4">
    <source>
        <dbReference type="Proteomes" id="UP000187941"/>
    </source>
</evidence>
<evidence type="ECO:0008006" key="5">
    <source>
        <dbReference type="Google" id="ProtNLM"/>
    </source>
</evidence>
<accession>A0A1P9WUJ9</accession>
<dbReference type="OrthoDB" id="952544at2"/>
<organism evidence="3 4">
    <name type="scientific">Spirosoma montaniterrae</name>
    <dbReference type="NCBI Taxonomy" id="1178516"/>
    <lineage>
        <taxon>Bacteria</taxon>
        <taxon>Pseudomonadati</taxon>
        <taxon>Bacteroidota</taxon>
        <taxon>Cytophagia</taxon>
        <taxon>Cytophagales</taxon>
        <taxon>Cytophagaceae</taxon>
        <taxon>Spirosoma</taxon>
    </lineage>
</organism>
<dbReference type="Proteomes" id="UP000187941">
    <property type="component" value="Chromosome"/>
</dbReference>
<keyword evidence="2" id="KW-0732">Signal</keyword>
<keyword evidence="1" id="KW-0175">Coiled coil</keyword>
<evidence type="ECO:0000256" key="1">
    <source>
        <dbReference type="SAM" id="Coils"/>
    </source>
</evidence>
<evidence type="ECO:0000313" key="3">
    <source>
        <dbReference type="EMBL" id="AQG79065.1"/>
    </source>
</evidence>
<dbReference type="RefSeq" id="WP_077130512.1">
    <property type="nucleotide sequence ID" value="NZ_CP014263.1"/>
</dbReference>
<name>A0A1P9WUJ9_9BACT</name>
<dbReference type="EMBL" id="CP014263">
    <property type="protein sequence ID" value="AQG79065.1"/>
    <property type="molecule type" value="Genomic_DNA"/>
</dbReference>
<dbReference type="KEGG" id="smon:AWR27_06840"/>
<evidence type="ECO:0000256" key="2">
    <source>
        <dbReference type="SAM" id="SignalP"/>
    </source>
</evidence>
<feature type="coiled-coil region" evidence="1">
    <location>
        <begin position="165"/>
        <end position="224"/>
    </location>
</feature>